<name>A0A1I6B730_9GAMM</name>
<gene>
    <name evidence="2" type="ORF">RED13_002716</name>
    <name evidence="3" type="ORF">SAMN05216578_103213</name>
</gene>
<evidence type="ECO:0000259" key="1">
    <source>
        <dbReference type="Pfam" id="PF09537"/>
    </source>
</evidence>
<dbReference type="NCBIfam" id="TIGR02284">
    <property type="entry name" value="PA2169 family four-helix-bundle protein"/>
    <property type="match status" value="1"/>
</dbReference>
<dbReference type="InterPro" id="IPR009078">
    <property type="entry name" value="Ferritin-like_SF"/>
</dbReference>
<dbReference type="InterPro" id="IPR011971">
    <property type="entry name" value="CHP02284"/>
</dbReference>
<organism evidence="3 4">
    <name type="scientific">Halopseudomonas formosensis</name>
    <dbReference type="NCBI Taxonomy" id="1002526"/>
    <lineage>
        <taxon>Bacteria</taxon>
        <taxon>Pseudomonadati</taxon>
        <taxon>Pseudomonadota</taxon>
        <taxon>Gammaproteobacteria</taxon>
        <taxon>Pseudomonadales</taxon>
        <taxon>Pseudomonadaceae</taxon>
        <taxon>Halopseudomonas</taxon>
    </lineage>
</organism>
<evidence type="ECO:0000313" key="2">
    <source>
        <dbReference type="EMBL" id="MDX9688264.1"/>
    </source>
</evidence>
<accession>A0A1I6B730</accession>
<dbReference type="PIRSF" id="PIRSF029477">
    <property type="entry name" value="UCP029477"/>
    <property type="match status" value="1"/>
</dbReference>
<dbReference type="RefSeq" id="WP_090538118.1">
    <property type="nucleotide sequence ID" value="NZ_FOYD01000003.1"/>
</dbReference>
<dbReference type="EMBL" id="FOYD01000003">
    <property type="protein sequence ID" value="SFQ76733.1"/>
    <property type="molecule type" value="Genomic_DNA"/>
</dbReference>
<dbReference type="InterPro" id="IPR019052">
    <property type="entry name" value="DUF2383"/>
</dbReference>
<evidence type="ECO:0000313" key="5">
    <source>
        <dbReference type="Proteomes" id="UP001281217"/>
    </source>
</evidence>
<dbReference type="Proteomes" id="UP000242815">
    <property type="component" value="Unassembled WGS sequence"/>
</dbReference>
<evidence type="ECO:0000313" key="3">
    <source>
        <dbReference type="EMBL" id="SFQ76733.1"/>
    </source>
</evidence>
<sequence length="152" mass="17167">MTLDTKEVISTLNDLIETCKDGEKGFRVCAEDITRPELKTLFNQRAGECAQAAQELQAIVIRLGGNPEDSTSMAGDLHRRWVDLKSAITGKDDEAILNECERGEDVAKRSYHKALEKALPEDIRQVVQRQYDGVLRNHDQVKMLRDAERARS</sequence>
<reference evidence="2" key="3">
    <citation type="submission" date="2024-05" db="EMBL/GenBank/DDBJ databases">
        <authorList>
            <person name="de Witt J."/>
        </authorList>
    </citation>
    <scope>NUCLEOTIDE SEQUENCE</scope>
    <source>
        <strain evidence="2">FZJ</strain>
    </source>
</reference>
<dbReference type="InterPro" id="IPR012347">
    <property type="entry name" value="Ferritin-like"/>
</dbReference>
<protein>
    <submittedName>
        <fullName evidence="2">PA2169 family four-helix-bundle protein</fullName>
    </submittedName>
</protein>
<keyword evidence="5" id="KW-1185">Reference proteome</keyword>
<reference evidence="3 4" key="1">
    <citation type="submission" date="2016-10" db="EMBL/GenBank/DDBJ databases">
        <authorList>
            <person name="de Groot N.N."/>
        </authorList>
    </citation>
    <scope>NUCLEOTIDE SEQUENCE [LARGE SCALE GENOMIC DNA]</scope>
    <source>
        <strain evidence="3 4">JCM 18415</strain>
    </source>
</reference>
<proteinExistence type="predicted"/>
<evidence type="ECO:0000313" key="4">
    <source>
        <dbReference type="Proteomes" id="UP000242815"/>
    </source>
</evidence>
<feature type="domain" description="DUF2383" evidence="1">
    <location>
        <begin position="7"/>
        <end position="117"/>
    </location>
</feature>
<dbReference type="OrthoDB" id="282393at2"/>
<dbReference type="EMBL" id="JAVRDO010000008">
    <property type="protein sequence ID" value="MDX9688264.1"/>
    <property type="molecule type" value="Genomic_DNA"/>
</dbReference>
<dbReference type="SUPFAM" id="SSF47240">
    <property type="entry name" value="Ferritin-like"/>
    <property type="match status" value="1"/>
</dbReference>
<dbReference type="Proteomes" id="UP001281217">
    <property type="component" value="Unassembled WGS sequence"/>
</dbReference>
<dbReference type="Gene3D" id="1.20.1260.10">
    <property type="match status" value="1"/>
</dbReference>
<reference evidence="5" key="2">
    <citation type="submission" date="2023-07" db="EMBL/GenBank/DDBJ databases">
        <authorList>
            <person name="de Witt J."/>
        </authorList>
    </citation>
    <scope>NUCLEOTIDE SEQUENCE [LARGE SCALE GENOMIC DNA]</scope>
    <source>
        <strain evidence="5">FZJ</strain>
    </source>
</reference>
<dbReference type="InterPro" id="IPR016920">
    <property type="entry name" value="UCP029477"/>
</dbReference>
<dbReference type="AlphaFoldDB" id="A0A1I6B730"/>
<dbReference type="Pfam" id="PF09537">
    <property type="entry name" value="DUF2383"/>
    <property type="match status" value="1"/>
</dbReference>
<dbReference type="STRING" id="1002526.SAMN05216578_103213"/>